<dbReference type="Gene3D" id="3.30.160.60">
    <property type="entry name" value="Classic Zinc Finger"/>
    <property type="match status" value="5"/>
</dbReference>
<reference evidence="14 15" key="1">
    <citation type="submission" date="2019-03" db="EMBL/GenBank/DDBJ databases">
        <title>First draft genome of Liparis tanakae, snailfish: a comprehensive survey of snailfish specific genes.</title>
        <authorList>
            <person name="Kim W."/>
            <person name="Song I."/>
            <person name="Jeong J.-H."/>
            <person name="Kim D."/>
            <person name="Kim S."/>
            <person name="Ryu S."/>
            <person name="Song J.Y."/>
            <person name="Lee S.K."/>
        </authorList>
    </citation>
    <scope>NUCLEOTIDE SEQUENCE [LARGE SCALE GENOMIC DNA]</scope>
    <source>
        <tissue evidence="14">Muscle</tissue>
    </source>
</reference>
<sequence>MSKGPALRALVSRTLAAAAEEIFGLFERTIAEYEAERRELLAGGAFKRRRRSSARADVQQMLVVEEAVPPERQQWTSALDQEYPEPPQIKEEPVELWTLQGGEQRPPLEDAGFNLPFISVAVKVEHDVEPISQSSQFPEIQTEASREAELLKTEAGEDICGASASNLDPDAHFQTATRIETSFSESETDGESSSSSESESDGGTSSSSSSSESETDGGTPFCDSQSGVTGGDWQETAQPQSAASCALPVGGAGCVEGATRFGGKCFSCPVCKRNFSSDAHLVRHMRIHTGEKPFSCSVCGKNFALEHHMRRHLSVHTGEGPFSCAFCSRGFAHQSNLQQHVAIHTGERPFSCSVCGRGFTQQGSMTRHMAVHTGEKPFCCSRCGRGFTQHCSLKRHSTTHRWDPV</sequence>
<dbReference type="FunFam" id="3.30.160.60:FF:000130">
    <property type="entry name" value="Spalt-like transcription factor 4"/>
    <property type="match status" value="1"/>
</dbReference>
<evidence type="ECO:0000256" key="7">
    <source>
        <dbReference type="ARBA" id="ARBA00023015"/>
    </source>
</evidence>
<keyword evidence="5 11" id="KW-0863">Zinc-finger</keyword>
<keyword evidence="4" id="KW-0677">Repeat</keyword>
<evidence type="ECO:0000256" key="11">
    <source>
        <dbReference type="PROSITE-ProRule" id="PRU00042"/>
    </source>
</evidence>
<dbReference type="SMART" id="SM00355">
    <property type="entry name" value="ZnF_C2H2"/>
    <property type="match status" value="5"/>
</dbReference>
<dbReference type="PROSITE" id="PS00028">
    <property type="entry name" value="ZINC_FINGER_C2H2_1"/>
    <property type="match status" value="5"/>
</dbReference>
<dbReference type="GO" id="GO:0003677">
    <property type="term" value="F:DNA binding"/>
    <property type="evidence" value="ECO:0007669"/>
    <property type="project" value="UniProtKB-KW"/>
</dbReference>
<dbReference type="FunFam" id="3.30.160.60:FF:000446">
    <property type="entry name" value="Zinc finger protein"/>
    <property type="match status" value="1"/>
</dbReference>
<keyword evidence="3" id="KW-0479">Metal-binding</keyword>
<feature type="domain" description="C2H2-type" evidence="13">
    <location>
        <begin position="322"/>
        <end position="349"/>
    </location>
</feature>
<feature type="region of interest" description="Disordered" evidence="12">
    <location>
        <begin position="181"/>
        <end position="235"/>
    </location>
</feature>
<dbReference type="InterPro" id="IPR013087">
    <property type="entry name" value="Znf_C2H2_type"/>
</dbReference>
<keyword evidence="15" id="KW-1185">Reference proteome</keyword>
<comment type="subcellular location">
    <subcellularLocation>
        <location evidence="1">Nucleus</location>
    </subcellularLocation>
</comment>
<evidence type="ECO:0000256" key="10">
    <source>
        <dbReference type="ARBA" id="ARBA00023242"/>
    </source>
</evidence>
<dbReference type="PANTHER" id="PTHR16515:SF49">
    <property type="entry name" value="GASTRULA ZINC FINGER PROTEIN XLCGF49.1-LIKE-RELATED"/>
    <property type="match status" value="1"/>
</dbReference>
<accession>A0A4Z2GVR7</accession>
<keyword evidence="7" id="KW-0805">Transcription regulation</keyword>
<proteinExistence type="inferred from homology"/>
<keyword evidence="6" id="KW-0862">Zinc</keyword>
<dbReference type="SUPFAM" id="SSF57667">
    <property type="entry name" value="beta-beta-alpha zinc fingers"/>
    <property type="match status" value="3"/>
</dbReference>
<keyword evidence="9" id="KW-0804">Transcription</keyword>
<evidence type="ECO:0000256" key="1">
    <source>
        <dbReference type="ARBA" id="ARBA00004123"/>
    </source>
</evidence>
<comment type="caution">
    <text evidence="14">The sequence shown here is derived from an EMBL/GenBank/DDBJ whole genome shotgun (WGS) entry which is preliminary data.</text>
</comment>
<feature type="domain" description="C2H2-type" evidence="13">
    <location>
        <begin position="378"/>
        <end position="400"/>
    </location>
</feature>
<dbReference type="FunFam" id="3.30.160.60:FF:001498">
    <property type="entry name" value="Zinc finger protein 404"/>
    <property type="match status" value="1"/>
</dbReference>
<dbReference type="Pfam" id="PF00096">
    <property type="entry name" value="zf-C2H2"/>
    <property type="match status" value="4"/>
</dbReference>
<organism evidence="14 15">
    <name type="scientific">Liparis tanakae</name>
    <name type="common">Tanaka's snailfish</name>
    <dbReference type="NCBI Taxonomy" id="230148"/>
    <lineage>
        <taxon>Eukaryota</taxon>
        <taxon>Metazoa</taxon>
        <taxon>Chordata</taxon>
        <taxon>Craniata</taxon>
        <taxon>Vertebrata</taxon>
        <taxon>Euteleostomi</taxon>
        <taxon>Actinopterygii</taxon>
        <taxon>Neopterygii</taxon>
        <taxon>Teleostei</taxon>
        <taxon>Neoteleostei</taxon>
        <taxon>Acanthomorphata</taxon>
        <taxon>Eupercaria</taxon>
        <taxon>Perciformes</taxon>
        <taxon>Cottioidei</taxon>
        <taxon>Cottales</taxon>
        <taxon>Liparidae</taxon>
        <taxon>Liparis</taxon>
    </lineage>
</organism>
<gene>
    <name evidence="14" type="primary">ZG57_10</name>
    <name evidence="14" type="ORF">EYF80_032938</name>
</gene>
<dbReference type="FunFam" id="3.30.160.60:FF:000562">
    <property type="entry name" value="Zinc finger protein 786"/>
    <property type="match status" value="1"/>
</dbReference>
<dbReference type="OrthoDB" id="3437960at2759"/>
<dbReference type="FunFam" id="3.30.160.60:FF:001289">
    <property type="entry name" value="Zinc finger protein 574"/>
    <property type="match status" value="1"/>
</dbReference>
<dbReference type="PROSITE" id="PS50157">
    <property type="entry name" value="ZINC_FINGER_C2H2_2"/>
    <property type="match status" value="5"/>
</dbReference>
<evidence type="ECO:0000256" key="3">
    <source>
        <dbReference type="ARBA" id="ARBA00022723"/>
    </source>
</evidence>
<protein>
    <submittedName>
        <fullName evidence="14">Gastrula zinc finger protein XlCGF57.1</fullName>
    </submittedName>
</protein>
<feature type="compositionally biased region" description="Low complexity" evidence="12">
    <location>
        <begin position="181"/>
        <end position="219"/>
    </location>
</feature>
<dbReference type="GO" id="GO:0005634">
    <property type="term" value="C:nucleus"/>
    <property type="evidence" value="ECO:0007669"/>
    <property type="project" value="UniProtKB-SubCell"/>
</dbReference>
<evidence type="ECO:0000256" key="6">
    <source>
        <dbReference type="ARBA" id="ARBA00022833"/>
    </source>
</evidence>
<evidence type="ECO:0000256" key="9">
    <source>
        <dbReference type="ARBA" id="ARBA00023163"/>
    </source>
</evidence>
<dbReference type="GO" id="GO:0008270">
    <property type="term" value="F:zinc ion binding"/>
    <property type="evidence" value="ECO:0007669"/>
    <property type="project" value="UniProtKB-KW"/>
</dbReference>
<dbReference type="InterPro" id="IPR036236">
    <property type="entry name" value="Znf_C2H2_sf"/>
</dbReference>
<comment type="similarity">
    <text evidence="2">Belongs to the krueppel C2H2-type zinc-finger protein family.</text>
</comment>
<dbReference type="EMBL" id="SRLO01000419">
    <property type="protein sequence ID" value="TNN56842.1"/>
    <property type="molecule type" value="Genomic_DNA"/>
</dbReference>
<keyword evidence="10" id="KW-0539">Nucleus</keyword>
<keyword evidence="8" id="KW-0238">DNA-binding</keyword>
<evidence type="ECO:0000256" key="8">
    <source>
        <dbReference type="ARBA" id="ARBA00023125"/>
    </source>
</evidence>
<evidence type="ECO:0000256" key="12">
    <source>
        <dbReference type="SAM" id="MobiDB-lite"/>
    </source>
</evidence>
<evidence type="ECO:0000256" key="2">
    <source>
        <dbReference type="ARBA" id="ARBA00006991"/>
    </source>
</evidence>
<feature type="domain" description="C2H2-type" evidence="13">
    <location>
        <begin position="350"/>
        <end position="377"/>
    </location>
</feature>
<evidence type="ECO:0000259" key="13">
    <source>
        <dbReference type="PROSITE" id="PS50157"/>
    </source>
</evidence>
<dbReference type="PANTHER" id="PTHR16515">
    <property type="entry name" value="PR DOMAIN ZINC FINGER PROTEIN"/>
    <property type="match status" value="1"/>
</dbReference>
<dbReference type="GO" id="GO:0006357">
    <property type="term" value="P:regulation of transcription by RNA polymerase II"/>
    <property type="evidence" value="ECO:0007669"/>
    <property type="project" value="UniProtKB-ARBA"/>
</dbReference>
<name>A0A4Z2GVR7_9TELE</name>
<evidence type="ECO:0000313" key="15">
    <source>
        <dbReference type="Proteomes" id="UP000314294"/>
    </source>
</evidence>
<dbReference type="AlphaFoldDB" id="A0A4Z2GVR7"/>
<evidence type="ECO:0000256" key="5">
    <source>
        <dbReference type="ARBA" id="ARBA00022771"/>
    </source>
</evidence>
<dbReference type="Proteomes" id="UP000314294">
    <property type="component" value="Unassembled WGS sequence"/>
</dbReference>
<dbReference type="InterPro" id="IPR050331">
    <property type="entry name" value="Zinc_finger"/>
</dbReference>
<feature type="domain" description="C2H2-type" evidence="13">
    <location>
        <begin position="294"/>
        <end position="321"/>
    </location>
</feature>
<evidence type="ECO:0000313" key="14">
    <source>
        <dbReference type="EMBL" id="TNN56842.1"/>
    </source>
</evidence>
<feature type="domain" description="C2H2-type" evidence="13">
    <location>
        <begin position="266"/>
        <end position="293"/>
    </location>
</feature>
<evidence type="ECO:0000256" key="4">
    <source>
        <dbReference type="ARBA" id="ARBA00022737"/>
    </source>
</evidence>